<keyword evidence="4 11" id="KW-0963">Cytoplasm</keyword>
<keyword evidence="9 11" id="KW-0030">Aminoacyl-tRNA synthetase</keyword>
<evidence type="ECO:0000256" key="8">
    <source>
        <dbReference type="ARBA" id="ARBA00022917"/>
    </source>
</evidence>
<name>A0A5A8F649_9BACT</name>
<dbReference type="EMBL" id="VFJB01000001">
    <property type="protein sequence ID" value="KAA0259517.1"/>
    <property type="molecule type" value="Genomic_DNA"/>
</dbReference>
<evidence type="ECO:0000256" key="4">
    <source>
        <dbReference type="ARBA" id="ARBA00022490"/>
    </source>
</evidence>
<dbReference type="CDD" id="cd00859">
    <property type="entry name" value="HisRS_anticodon"/>
    <property type="match status" value="1"/>
</dbReference>
<dbReference type="InterPro" id="IPR004516">
    <property type="entry name" value="HisRS/HisZ"/>
</dbReference>
<evidence type="ECO:0000256" key="6">
    <source>
        <dbReference type="ARBA" id="ARBA00022741"/>
    </source>
</evidence>
<feature type="binding site" evidence="12">
    <location>
        <begin position="80"/>
        <end position="82"/>
    </location>
    <ligand>
        <name>L-histidine</name>
        <dbReference type="ChEBI" id="CHEBI:57595"/>
    </ligand>
</feature>
<feature type="binding site" evidence="12">
    <location>
        <begin position="261"/>
        <end position="262"/>
    </location>
    <ligand>
        <name>L-histidine</name>
        <dbReference type="ChEBI" id="CHEBI:57595"/>
    </ligand>
</feature>
<dbReference type="Gene3D" id="3.30.930.10">
    <property type="entry name" value="Bira Bifunctional Protein, Domain 2"/>
    <property type="match status" value="1"/>
</dbReference>
<dbReference type="EC" id="6.1.1.21" evidence="11"/>
<dbReference type="PIRSF" id="PIRSF001549">
    <property type="entry name" value="His-tRNA_synth"/>
    <property type="match status" value="1"/>
</dbReference>
<dbReference type="AlphaFoldDB" id="A0A5A8F649"/>
<comment type="subcellular location">
    <subcellularLocation>
        <location evidence="1 11">Cytoplasm</location>
    </subcellularLocation>
</comment>
<dbReference type="NCBIfam" id="TIGR00442">
    <property type="entry name" value="hisS"/>
    <property type="match status" value="1"/>
</dbReference>
<evidence type="ECO:0000256" key="7">
    <source>
        <dbReference type="ARBA" id="ARBA00022840"/>
    </source>
</evidence>
<comment type="catalytic activity">
    <reaction evidence="10 11">
        <text>tRNA(His) + L-histidine + ATP = L-histidyl-tRNA(His) + AMP + diphosphate + H(+)</text>
        <dbReference type="Rhea" id="RHEA:17313"/>
        <dbReference type="Rhea" id="RHEA-COMP:9665"/>
        <dbReference type="Rhea" id="RHEA-COMP:9689"/>
        <dbReference type="ChEBI" id="CHEBI:15378"/>
        <dbReference type="ChEBI" id="CHEBI:30616"/>
        <dbReference type="ChEBI" id="CHEBI:33019"/>
        <dbReference type="ChEBI" id="CHEBI:57595"/>
        <dbReference type="ChEBI" id="CHEBI:78442"/>
        <dbReference type="ChEBI" id="CHEBI:78527"/>
        <dbReference type="ChEBI" id="CHEBI:456215"/>
        <dbReference type="EC" id="6.1.1.21"/>
    </reaction>
</comment>
<reference evidence="14 15" key="1">
    <citation type="submission" date="2019-06" db="EMBL/GenBank/DDBJ databases">
        <title>Genomic insights into carbon and energy metabolism of Deferribacter autotrophicus revealed new metabolic traits in the phylum Deferribacteres.</title>
        <authorList>
            <person name="Slobodkin A.I."/>
            <person name="Slobodkina G.B."/>
            <person name="Allioux M."/>
            <person name="Alain K."/>
            <person name="Jebbar M."/>
            <person name="Shadrin V."/>
            <person name="Kublanov I.V."/>
            <person name="Toshchakov S.V."/>
            <person name="Bonch-Osmolovskaya E.A."/>
        </authorList>
    </citation>
    <scope>NUCLEOTIDE SEQUENCE [LARGE SCALE GENOMIC DNA]</scope>
    <source>
        <strain evidence="14 15">SL50</strain>
    </source>
</reference>
<dbReference type="GO" id="GO:0005737">
    <property type="term" value="C:cytoplasm"/>
    <property type="evidence" value="ECO:0007669"/>
    <property type="project" value="UniProtKB-SubCell"/>
</dbReference>
<dbReference type="Gene3D" id="3.40.50.800">
    <property type="entry name" value="Anticodon-binding domain"/>
    <property type="match status" value="1"/>
</dbReference>
<dbReference type="GO" id="GO:0006427">
    <property type="term" value="P:histidyl-tRNA aminoacylation"/>
    <property type="evidence" value="ECO:0007669"/>
    <property type="project" value="UniProtKB-UniRule"/>
</dbReference>
<feature type="domain" description="Aminoacyl-transfer RNA synthetases class-II family profile" evidence="13">
    <location>
        <begin position="18"/>
        <end position="314"/>
    </location>
</feature>
<dbReference type="SUPFAM" id="SSF55681">
    <property type="entry name" value="Class II aaRS and biotin synthetases"/>
    <property type="match status" value="1"/>
</dbReference>
<evidence type="ECO:0000256" key="2">
    <source>
        <dbReference type="ARBA" id="ARBA00008226"/>
    </source>
</evidence>
<feature type="binding site" evidence="12">
    <location>
        <position position="129"/>
    </location>
    <ligand>
        <name>L-histidine</name>
        <dbReference type="ChEBI" id="CHEBI:57595"/>
    </ligand>
</feature>
<dbReference type="InterPro" id="IPR006195">
    <property type="entry name" value="aa-tRNA-synth_II"/>
</dbReference>
<keyword evidence="8 11" id="KW-0648">Protein biosynthesis</keyword>
<dbReference type="PANTHER" id="PTHR43707:SF1">
    <property type="entry name" value="HISTIDINE--TRNA LIGASE, MITOCHONDRIAL-RELATED"/>
    <property type="match status" value="1"/>
</dbReference>
<keyword evidence="5 11" id="KW-0436">Ligase</keyword>
<comment type="subunit">
    <text evidence="3 11">Homodimer.</text>
</comment>
<evidence type="ECO:0000313" key="14">
    <source>
        <dbReference type="EMBL" id="KAA0259517.1"/>
    </source>
</evidence>
<dbReference type="InterPro" id="IPR036621">
    <property type="entry name" value="Anticodon-bd_dom_sf"/>
</dbReference>
<organism evidence="14 15">
    <name type="scientific">Deferribacter autotrophicus</name>
    <dbReference type="NCBI Taxonomy" id="500465"/>
    <lineage>
        <taxon>Bacteria</taxon>
        <taxon>Pseudomonadati</taxon>
        <taxon>Deferribacterota</taxon>
        <taxon>Deferribacteres</taxon>
        <taxon>Deferribacterales</taxon>
        <taxon>Deferribacteraceae</taxon>
        <taxon>Deferribacter</taxon>
    </lineage>
</organism>
<keyword evidence="6 11" id="KW-0547">Nucleotide-binding</keyword>
<dbReference type="HAMAP" id="MF_00127">
    <property type="entry name" value="His_tRNA_synth"/>
    <property type="match status" value="1"/>
</dbReference>
<keyword evidence="7 11" id="KW-0067">ATP-binding</keyword>
<dbReference type="InterPro" id="IPR041715">
    <property type="entry name" value="HisRS-like_core"/>
</dbReference>
<dbReference type="SUPFAM" id="SSF52954">
    <property type="entry name" value="Class II aaRS ABD-related"/>
    <property type="match status" value="1"/>
</dbReference>
<feature type="binding site" evidence="12">
    <location>
        <position position="257"/>
    </location>
    <ligand>
        <name>L-histidine</name>
        <dbReference type="ChEBI" id="CHEBI:57595"/>
    </ligand>
</feature>
<dbReference type="Pfam" id="PF13393">
    <property type="entry name" value="tRNA-synt_His"/>
    <property type="match status" value="1"/>
</dbReference>
<dbReference type="InterPro" id="IPR045864">
    <property type="entry name" value="aa-tRNA-synth_II/BPL/LPL"/>
</dbReference>
<feature type="binding site" evidence="12">
    <location>
        <position position="125"/>
    </location>
    <ligand>
        <name>L-histidine</name>
        <dbReference type="ChEBI" id="CHEBI:57595"/>
    </ligand>
</feature>
<evidence type="ECO:0000256" key="5">
    <source>
        <dbReference type="ARBA" id="ARBA00022598"/>
    </source>
</evidence>
<dbReference type="FunFam" id="3.30.930.10:FF:000005">
    <property type="entry name" value="Histidine--tRNA ligase"/>
    <property type="match status" value="1"/>
</dbReference>
<dbReference type="InterPro" id="IPR015807">
    <property type="entry name" value="His-tRNA-ligase"/>
</dbReference>
<dbReference type="GO" id="GO:0005524">
    <property type="term" value="F:ATP binding"/>
    <property type="evidence" value="ECO:0007669"/>
    <property type="project" value="UniProtKB-UniRule"/>
</dbReference>
<comment type="caution">
    <text evidence="14">The sequence shown here is derived from an EMBL/GenBank/DDBJ whole genome shotgun (WGS) entry which is preliminary data.</text>
</comment>
<dbReference type="CDD" id="cd00773">
    <property type="entry name" value="HisRS-like_core"/>
    <property type="match status" value="1"/>
</dbReference>
<accession>A0A5A8F649</accession>
<evidence type="ECO:0000259" key="13">
    <source>
        <dbReference type="PROSITE" id="PS50862"/>
    </source>
</evidence>
<dbReference type="PROSITE" id="PS50862">
    <property type="entry name" value="AA_TRNA_LIGASE_II"/>
    <property type="match status" value="1"/>
</dbReference>
<gene>
    <name evidence="11" type="primary">hisS</name>
    <name evidence="14" type="ORF">FHQ18_01170</name>
</gene>
<dbReference type="PANTHER" id="PTHR43707">
    <property type="entry name" value="HISTIDYL-TRNA SYNTHETASE"/>
    <property type="match status" value="1"/>
</dbReference>
<proteinExistence type="inferred from homology"/>
<protein>
    <recommendedName>
        <fullName evidence="11">Histidine--tRNA ligase</fullName>
        <ecNumber evidence="11">6.1.1.21</ecNumber>
    </recommendedName>
    <alternativeName>
        <fullName evidence="11">Histidyl-tRNA synthetase</fullName>
        <shortName evidence="11">HisRS</shortName>
    </alternativeName>
</protein>
<dbReference type="GO" id="GO:0004821">
    <property type="term" value="F:histidine-tRNA ligase activity"/>
    <property type="evidence" value="ECO:0007669"/>
    <property type="project" value="UniProtKB-UniRule"/>
</dbReference>
<dbReference type="RefSeq" id="WP_149265337.1">
    <property type="nucleotide sequence ID" value="NZ_VFJB01000001.1"/>
</dbReference>
<keyword evidence="15" id="KW-1185">Reference proteome</keyword>
<evidence type="ECO:0000256" key="3">
    <source>
        <dbReference type="ARBA" id="ARBA00011738"/>
    </source>
</evidence>
<evidence type="ECO:0000256" key="1">
    <source>
        <dbReference type="ARBA" id="ARBA00004496"/>
    </source>
</evidence>
<evidence type="ECO:0000256" key="9">
    <source>
        <dbReference type="ARBA" id="ARBA00023146"/>
    </source>
</evidence>
<dbReference type="InterPro" id="IPR004154">
    <property type="entry name" value="Anticodon-bd"/>
</dbReference>
<dbReference type="InterPro" id="IPR033656">
    <property type="entry name" value="HisRS_anticodon"/>
</dbReference>
<feature type="binding site" evidence="12">
    <location>
        <position position="111"/>
    </location>
    <ligand>
        <name>L-histidine</name>
        <dbReference type="ChEBI" id="CHEBI:57595"/>
    </ligand>
</feature>
<comment type="similarity">
    <text evidence="2 11">Belongs to the class-II aminoacyl-tRNA synthetase family.</text>
</comment>
<dbReference type="Proteomes" id="UP000322876">
    <property type="component" value="Unassembled WGS sequence"/>
</dbReference>
<evidence type="ECO:0000313" key="15">
    <source>
        <dbReference type="Proteomes" id="UP000322876"/>
    </source>
</evidence>
<dbReference type="OrthoDB" id="9800814at2"/>
<evidence type="ECO:0000256" key="11">
    <source>
        <dbReference type="HAMAP-Rule" id="MF_00127"/>
    </source>
</evidence>
<evidence type="ECO:0000256" key="10">
    <source>
        <dbReference type="ARBA" id="ARBA00047639"/>
    </source>
</evidence>
<sequence>MFKKVKGFRDIFGKDTFYWQMVEDRFKSFFSKFGYEEIKIPILERTDLFVRGIGETTDIVEKEMFTFQDRDGTYLSLRPEGTAPVVRSFIENKLYEPPSIRKYYYYGPMFRRERPQKGRFRQFYQVGIEAFGSVSPLLDAEVIYILYSFLNSFGINEYLRMEINSIGCPECRPNYREKLVEYLEKYKSDLCKDCNNRLGRNPLRILDCKVESCKDIVKDAPLILDYLCNDCAGHFEKLKEYLDDFGVEFVVNPKIVRGLDYYVKTAFEMVTDKLGASSAVGAGGRYDGLIKALGGPDIPGIGFAIGVDRLVELIKIKQDVEYRLIDCYVITFDEYVKQAVSLVNLLRNEGFNVTLGYDLGSIKSEMKKANRLGAKTVLIIGEDEVKNGVITLKNMDSGEQLQVTNDELLNRLKKIIN</sequence>
<dbReference type="Pfam" id="PF03129">
    <property type="entry name" value="HGTP_anticodon"/>
    <property type="match status" value="1"/>
</dbReference>
<evidence type="ECO:0000256" key="12">
    <source>
        <dbReference type="PIRSR" id="PIRSR001549-1"/>
    </source>
</evidence>